<keyword evidence="3" id="KW-1185">Reference proteome</keyword>
<reference evidence="2 3" key="1">
    <citation type="submission" date="2017-03" db="EMBL/GenBank/DDBJ databases">
        <title>Widespread Adenine N6-methylation of Active Genes in Fungi.</title>
        <authorList>
            <consortium name="DOE Joint Genome Institute"/>
            <person name="Mondo S.J."/>
            <person name="Dannebaum R.O."/>
            <person name="Kuo R.C."/>
            <person name="Louie K.B."/>
            <person name="Bewick A.J."/>
            <person name="Labutti K."/>
            <person name="Haridas S."/>
            <person name="Kuo A."/>
            <person name="Salamov A."/>
            <person name="Ahrendt S.R."/>
            <person name="Lau R."/>
            <person name="Bowen B.P."/>
            <person name="Lipzen A."/>
            <person name="Sullivan W."/>
            <person name="Andreopoulos W.B."/>
            <person name="Clum A."/>
            <person name="Lindquist E."/>
            <person name="Daum C."/>
            <person name="Northen T.R."/>
            <person name="Ramamoorthy G."/>
            <person name="Schmitz R.J."/>
            <person name="Gryganskyi A."/>
            <person name="Culley D."/>
            <person name="Magnuson J."/>
            <person name="James T.Y."/>
            <person name="O'Malley M.A."/>
            <person name="Stajich J.E."/>
            <person name="Spatafora J.W."/>
            <person name="Visel A."/>
            <person name="Grigoriev I.V."/>
        </authorList>
    </citation>
    <scope>NUCLEOTIDE SEQUENCE [LARGE SCALE GENOMIC DNA]</scope>
    <source>
        <strain evidence="2 3">NRRL Y-17943</strain>
    </source>
</reference>
<dbReference type="AlphaFoldDB" id="A0A1Y1UG76"/>
<evidence type="ECO:0000256" key="1">
    <source>
        <dbReference type="ARBA" id="ARBA00011047"/>
    </source>
</evidence>
<dbReference type="Pfam" id="PF07065">
    <property type="entry name" value="D123"/>
    <property type="match status" value="1"/>
</dbReference>
<protein>
    <submittedName>
        <fullName evidence="2">D123-domain-containing protein</fullName>
    </submittedName>
</protein>
<sequence length="395" mass="44349">MPVPIRQVEHEPEVFPLLTRSEVDATRTSAWYETFEDLTIPSRIIDLETLGEEEAFRDWLNGDSIFLPQDSENVSSISSSSFDATGSNSDSAPVYHLPKLNTAIRTAIQAFGGSVFPKLNWTAPRDAAFIIPQTEGGPLYCKTPADVYLVLKSSDFISHGLDYARAYASGSSDLVEYAVEDQQNETEEVPVEIVLKKYIQMIPSREWRCFVRDDVLLGVSQRDTNFYDFLQDSDAKRQVIDAIRDFWEDEVRLNFTTGGGSYIFDVYLSADMTRVTLIDFNPYRNSTDPLLFTYEELLSILLAHRRRSRQSSPLPYGLAELSSDAAGLHVRLPILKIVESASDPEANRTTPAFAGNMMPLDVMALSQGRNMGEFKDAWEEALARGMDDVSSDDDE</sequence>
<dbReference type="GO" id="GO:0005737">
    <property type="term" value="C:cytoplasm"/>
    <property type="evidence" value="ECO:0007669"/>
    <property type="project" value="TreeGrafter"/>
</dbReference>
<dbReference type="EMBL" id="NBSH01000006">
    <property type="protein sequence ID" value="ORX37070.1"/>
    <property type="molecule type" value="Genomic_DNA"/>
</dbReference>
<accession>A0A1Y1UG76</accession>
<gene>
    <name evidence="2" type="ORF">BD324DRAFT_650685</name>
</gene>
<evidence type="ECO:0000313" key="3">
    <source>
        <dbReference type="Proteomes" id="UP000193218"/>
    </source>
</evidence>
<dbReference type="PANTHER" id="PTHR15323:SF6">
    <property type="entry name" value="CELL DIVISION CYCLE PROTEIN 123 HOMOLOG"/>
    <property type="match status" value="1"/>
</dbReference>
<dbReference type="InParanoid" id="A0A1Y1UG76"/>
<name>A0A1Y1UG76_9TREE</name>
<dbReference type="FunCoup" id="A0A1Y1UG76">
    <property type="interactions" value="481"/>
</dbReference>
<dbReference type="OrthoDB" id="360540at2759"/>
<dbReference type="GeneID" id="33559998"/>
<organism evidence="2 3">
    <name type="scientific">Kockovaella imperatae</name>
    <dbReference type="NCBI Taxonomy" id="4999"/>
    <lineage>
        <taxon>Eukaryota</taxon>
        <taxon>Fungi</taxon>
        <taxon>Dikarya</taxon>
        <taxon>Basidiomycota</taxon>
        <taxon>Agaricomycotina</taxon>
        <taxon>Tremellomycetes</taxon>
        <taxon>Tremellales</taxon>
        <taxon>Cuniculitremaceae</taxon>
        <taxon>Kockovaella</taxon>
    </lineage>
</organism>
<dbReference type="PANTHER" id="PTHR15323">
    <property type="entry name" value="D123 PROTEIN"/>
    <property type="match status" value="1"/>
</dbReference>
<evidence type="ECO:0000313" key="2">
    <source>
        <dbReference type="EMBL" id="ORX37070.1"/>
    </source>
</evidence>
<dbReference type="STRING" id="4999.A0A1Y1UG76"/>
<dbReference type="Proteomes" id="UP000193218">
    <property type="component" value="Unassembled WGS sequence"/>
</dbReference>
<dbReference type="RefSeq" id="XP_021871108.1">
    <property type="nucleotide sequence ID" value="XM_022018189.1"/>
</dbReference>
<proteinExistence type="inferred from homology"/>
<dbReference type="InterPro" id="IPR009772">
    <property type="entry name" value="CDC123"/>
</dbReference>
<comment type="caution">
    <text evidence="2">The sequence shown here is derived from an EMBL/GenBank/DDBJ whole genome shotgun (WGS) entry which is preliminary data.</text>
</comment>
<comment type="similarity">
    <text evidence="1">Belongs to the CDC123 family.</text>
</comment>